<gene>
    <name evidence="1" type="ORF">GA_TR15997_c0_g1_i1_g.50675</name>
</gene>
<dbReference type="EMBL" id="GEVI01019688">
    <property type="protein sequence ID" value="JAU12632.1"/>
    <property type="molecule type" value="Transcribed_RNA"/>
</dbReference>
<organism evidence="1">
    <name type="scientific">Noccaea caerulescens</name>
    <name type="common">Alpine penny-cress</name>
    <name type="synonym">Thlaspi caerulescens</name>
    <dbReference type="NCBI Taxonomy" id="107243"/>
    <lineage>
        <taxon>Eukaryota</taxon>
        <taxon>Viridiplantae</taxon>
        <taxon>Streptophyta</taxon>
        <taxon>Embryophyta</taxon>
        <taxon>Tracheophyta</taxon>
        <taxon>Spermatophyta</taxon>
        <taxon>Magnoliopsida</taxon>
        <taxon>eudicotyledons</taxon>
        <taxon>Gunneridae</taxon>
        <taxon>Pentapetalae</taxon>
        <taxon>rosids</taxon>
        <taxon>malvids</taxon>
        <taxon>Brassicales</taxon>
        <taxon>Brassicaceae</taxon>
        <taxon>Coluteocarpeae</taxon>
        <taxon>Noccaea</taxon>
    </lineage>
</organism>
<name>A0A1J3D3E7_NOCCA</name>
<reference evidence="1" key="1">
    <citation type="submission" date="2016-07" db="EMBL/GenBank/DDBJ databases">
        <title>De novo transcriptome assembly of four accessions of the metal hyperaccumulator plant Noccaea caerulescens.</title>
        <authorList>
            <person name="Blande D."/>
            <person name="Halimaa P."/>
            <person name="Tervahauta A.I."/>
            <person name="Aarts M.G."/>
            <person name="Karenlampi S.O."/>
        </authorList>
    </citation>
    <scope>NUCLEOTIDE SEQUENCE</scope>
</reference>
<sequence length="99" mass="11637">MTCGWKIFAPLHTTQVFRETDLCCVFFSYPNIYFFSKFKYGDPYILHTENHMQNLKESINQTNKSSSTEPNYSKDSIVVTFMNSISRSVLQQDQLFDDK</sequence>
<proteinExistence type="predicted"/>
<protein>
    <submittedName>
        <fullName evidence="1">Uncharacterized protein</fullName>
    </submittedName>
</protein>
<accession>A0A1J3D3E7</accession>
<dbReference type="AlphaFoldDB" id="A0A1J3D3E7"/>
<evidence type="ECO:0000313" key="1">
    <source>
        <dbReference type="EMBL" id="JAU12632.1"/>
    </source>
</evidence>